<dbReference type="InterPro" id="IPR055080">
    <property type="entry name" value="Gal80p-like_C"/>
</dbReference>
<dbReference type="OrthoDB" id="64915at2759"/>
<dbReference type="Gene3D" id="3.40.50.720">
    <property type="entry name" value="NAD(P)-binding Rossmann-like Domain"/>
    <property type="match status" value="1"/>
</dbReference>
<gene>
    <name evidence="3" type="ORF">S7711_09235</name>
</gene>
<dbReference type="AlphaFoldDB" id="A0A084ALP6"/>
<dbReference type="Gene3D" id="3.30.360.10">
    <property type="entry name" value="Dihydrodipicolinate Reductase, domain 2"/>
    <property type="match status" value="1"/>
</dbReference>
<keyword evidence="4" id="KW-1185">Reference proteome</keyword>
<name>A0A084ALP6_STACB</name>
<organism evidence="3 4">
    <name type="scientific">Stachybotrys chartarum (strain CBS 109288 / IBT 7711)</name>
    <name type="common">Toxic black mold</name>
    <name type="synonym">Stilbospora chartarum</name>
    <dbReference type="NCBI Taxonomy" id="1280523"/>
    <lineage>
        <taxon>Eukaryota</taxon>
        <taxon>Fungi</taxon>
        <taxon>Dikarya</taxon>
        <taxon>Ascomycota</taxon>
        <taxon>Pezizomycotina</taxon>
        <taxon>Sordariomycetes</taxon>
        <taxon>Hypocreomycetidae</taxon>
        <taxon>Hypocreales</taxon>
        <taxon>Stachybotryaceae</taxon>
        <taxon>Stachybotrys</taxon>
    </lineage>
</organism>
<feature type="domain" description="Gfo/Idh/MocA-like oxidoreductase N-terminal" evidence="1">
    <location>
        <begin position="4"/>
        <end position="135"/>
    </location>
</feature>
<dbReference type="Pfam" id="PF01408">
    <property type="entry name" value="GFO_IDH_MocA"/>
    <property type="match status" value="1"/>
</dbReference>
<dbReference type="InterPro" id="IPR036291">
    <property type="entry name" value="NAD(P)-bd_dom_sf"/>
</dbReference>
<evidence type="ECO:0000259" key="1">
    <source>
        <dbReference type="Pfam" id="PF01408"/>
    </source>
</evidence>
<dbReference type="SUPFAM" id="SSF51735">
    <property type="entry name" value="NAD(P)-binding Rossmann-fold domains"/>
    <property type="match status" value="1"/>
</dbReference>
<dbReference type="InterPro" id="IPR051317">
    <property type="entry name" value="Gfo/Idh/MocA_oxidoreduct"/>
</dbReference>
<reference evidence="3 4" key="1">
    <citation type="journal article" date="2014" name="BMC Genomics">
        <title>Comparative genome sequencing reveals chemotype-specific gene clusters in the toxigenic black mold Stachybotrys.</title>
        <authorList>
            <person name="Semeiks J."/>
            <person name="Borek D."/>
            <person name="Otwinowski Z."/>
            <person name="Grishin N.V."/>
        </authorList>
    </citation>
    <scope>NUCLEOTIDE SEQUENCE [LARGE SCALE GENOMIC DNA]</scope>
    <source>
        <strain evidence="4">CBS 109288 / IBT 7711</strain>
    </source>
</reference>
<protein>
    <recommendedName>
        <fullName evidence="5">Gfo/Idh/MocA-like oxidoreductase N-terminal domain-containing protein</fullName>
    </recommendedName>
</protein>
<evidence type="ECO:0000259" key="2">
    <source>
        <dbReference type="Pfam" id="PF22685"/>
    </source>
</evidence>
<dbReference type="Pfam" id="PF22685">
    <property type="entry name" value="Gal80p_C-like"/>
    <property type="match status" value="1"/>
</dbReference>
<dbReference type="HOGENOM" id="CLU_023194_25_2_1"/>
<dbReference type="InterPro" id="IPR000683">
    <property type="entry name" value="Gfo/Idh/MocA-like_OxRdtase_N"/>
</dbReference>
<dbReference type="Proteomes" id="UP000028045">
    <property type="component" value="Unassembled WGS sequence"/>
</dbReference>
<evidence type="ECO:0000313" key="3">
    <source>
        <dbReference type="EMBL" id="KEY66225.1"/>
    </source>
</evidence>
<dbReference type="PANTHER" id="PTHR43708:SF1">
    <property type="entry name" value="GALACTOSE_LACTOSE METABOLISM REGULATORY PROTEIN GAL80"/>
    <property type="match status" value="1"/>
</dbReference>
<accession>A0A084ALP6</accession>
<dbReference type="SUPFAM" id="SSF55347">
    <property type="entry name" value="Glyceraldehyde-3-phosphate dehydrogenase-like, C-terminal domain"/>
    <property type="match status" value="1"/>
</dbReference>
<proteinExistence type="predicted"/>
<dbReference type="EMBL" id="KL648665">
    <property type="protein sequence ID" value="KEY66225.1"/>
    <property type="molecule type" value="Genomic_DNA"/>
</dbReference>
<evidence type="ECO:0000313" key="4">
    <source>
        <dbReference type="Proteomes" id="UP000028045"/>
    </source>
</evidence>
<feature type="domain" description="Gal80p-like C-terminal" evidence="2">
    <location>
        <begin position="142"/>
        <end position="289"/>
    </location>
</feature>
<dbReference type="GO" id="GO:0000166">
    <property type="term" value="F:nucleotide binding"/>
    <property type="evidence" value="ECO:0007669"/>
    <property type="project" value="InterPro"/>
</dbReference>
<sequence length="375" mass="40353">MSPIRVGLIGLGAVSSSDYRPGEWGVQHMKAIANSPNFELVAVCNSSVESAERSISSHNLSSSVRAYGSPEDLAQDADVDLVVVAVNITKHFELAKPAILHKKDVYIEFPATPSIAEAEELTALAKEHGVKVIVGSQARSEPMIRKLKELVEDKAIGDIISSSLLGHVPIDVSNGWLESVAGFLDINSAISRVVINLSHPLDAFVHVLGYFTSVQSTFKVSSKTTPLFDAKGQIADPSYKITAPDTMLLQGVLDSGAAVSFCLRASSASADGNSFHWIISGTKGEIIFTAGQGFIQTSPLNGKIVMRKKGGEAEEVDFTRQEGDHVAKTESTPRNILRVYEAYAEADTDGYVDIEQSVQTQRLVEEVKNNAIWAP</sequence>
<evidence type="ECO:0008006" key="5">
    <source>
        <dbReference type="Google" id="ProtNLM"/>
    </source>
</evidence>
<dbReference type="PANTHER" id="PTHR43708">
    <property type="entry name" value="CONSERVED EXPRESSED OXIDOREDUCTASE (EUROFUNG)"/>
    <property type="match status" value="1"/>
</dbReference>